<dbReference type="GO" id="GO:0006741">
    <property type="term" value="P:NADP+ biosynthetic process"/>
    <property type="evidence" value="ECO:0007669"/>
    <property type="project" value="EnsemblFungi"/>
</dbReference>
<dbReference type="Pfam" id="PF01513">
    <property type="entry name" value="NAD_kinase"/>
    <property type="match status" value="1"/>
</dbReference>
<keyword evidence="5" id="KW-0520">NAD</keyword>
<evidence type="ECO:0000256" key="4">
    <source>
        <dbReference type="ARBA" id="ARBA00022857"/>
    </source>
</evidence>
<gene>
    <name evidence="6" type="ORF">CANTADRAFT_90449</name>
</gene>
<dbReference type="STRING" id="984487.A0A1E4SIN2"/>
<dbReference type="GO" id="GO:0034599">
    <property type="term" value="P:cellular response to oxidative stress"/>
    <property type="evidence" value="ECO:0007669"/>
    <property type="project" value="EnsemblFungi"/>
</dbReference>
<evidence type="ECO:0000313" key="7">
    <source>
        <dbReference type="Proteomes" id="UP000094285"/>
    </source>
</evidence>
<dbReference type="HAMAP" id="MF_00361">
    <property type="entry name" value="NAD_kinase"/>
    <property type="match status" value="1"/>
</dbReference>
<dbReference type="AlphaFoldDB" id="A0A1E4SIN2"/>
<dbReference type="GO" id="GO:0016226">
    <property type="term" value="P:iron-sulfur cluster assembly"/>
    <property type="evidence" value="ECO:0007669"/>
    <property type="project" value="EnsemblFungi"/>
</dbReference>
<evidence type="ECO:0000256" key="2">
    <source>
        <dbReference type="ARBA" id="ARBA00022679"/>
    </source>
</evidence>
<dbReference type="GeneID" id="30985832"/>
<protein>
    <submittedName>
        <fullName evidence="6">ATP-NAD kinase</fullName>
    </submittedName>
</protein>
<dbReference type="PANTHER" id="PTHR20275:SF26">
    <property type="entry name" value="NADH KINASE POS5, MITOCHONDRIAL"/>
    <property type="match status" value="1"/>
</dbReference>
<keyword evidence="4" id="KW-0521">NADP</keyword>
<proteinExistence type="inferred from homology"/>
<dbReference type="InterPro" id="IPR017438">
    <property type="entry name" value="ATP-NAD_kinase_N"/>
</dbReference>
<dbReference type="InterPro" id="IPR017437">
    <property type="entry name" value="ATP-NAD_kinase_PpnK-typ_C"/>
</dbReference>
<dbReference type="PANTHER" id="PTHR20275">
    <property type="entry name" value="NAD KINASE"/>
    <property type="match status" value="1"/>
</dbReference>
<dbReference type="EMBL" id="KV453912">
    <property type="protein sequence ID" value="ODV79361.1"/>
    <property type="molecule type" value="Genomic_DNA"/>
</dbReference>
<accession>A0A1E4SIN2</accession>
<evidence type="ECO:0000313" key="6">
    <source>
        <dbReference type="EMBL" id="ODV79361.1"/>
    </source>
</evidence>
<dbReference type="GO" id="GO:0019674">
    <property type="term" value="P:NAD+ metabolic process"/>
    <property type="evidence" value="ECO:0007669"/>
    <property type="project" value="InterPro"/>
</dbReference>
<dbReference type="Gene3D" id="2.60.200.30">
    <property type="entry name" value="Probable inorganic polyphosphate/atp-NAD kinase, domain 2"/>
    <property type="match status" value="1"/>
</dbReference>
<organism evidence="6 7">
    <name type="scientific">Suhomyces tanzawaensis NRRL Y-17324</name>
    <dbReference type="NCBI Taxonomy" id="984487"/>
    <lineage>
        <taxon>Eukaryota</taxon>
        <taxon>Fungi</taxon>
        <taxon>Dikarya</taxon>
        <taxon>Ascomycota</taxon>
        <taxon>Saccharomycotina</taxon>
        <taxon>Pichiomycetes</taxon>
        <taxon>Debaryomycetaceae</taxon>
        <taxon>Suhomyces</taxon>
    </lineage>
</organism>
<keyword evidence="2" id="KW-0808">Transferase</keyword>
<sequence length="395" mass="43342">MTICHTLQTAARGSSWTIAAIRRAFSSPALPAGSSAGTLEIRSCRELTPAKFPEYVAATPTNLHNMIWRSPLQNVYVVKKPWNARVRDAMVQFIDHIHHEYAAVNIIVSEDVADELAQEWKGSGRRVVYTGPIGEIVARTDLVVTMGGDGTILRAVSAFSSVGVPPVLSFSMGTLGFLLPFDFSTFKHSFRQVYESRAKALHRHRLECYVKRTDSDTNRALEGVVGPEKVIHAMNDITLHRGSQPHLTSLDIFIDHELLTTTTCDGVVISTPTGSTAYSLSAGGSIAHPLVPCILLTPICPRSLLFRPLVLPVTSHVSVRLSEENRNRLIKLTIDGIAQRSLRPGDEICVSNPEHELVKLELAGAPGIWCVARTENDWTNDINEMLGFNSSFGKV</sequence>
<evidence type="ECO:0000256" key="1">
    <source>
        <dbReference type="ARBA" id="ARBA00010995"/>
    </source>
</evidence>
<dbReference type="InterPro" id="IPR002504">
    <property type="entry name" value="NADK"/>
</dbReference>
<dbReference type="OrthoDB" id="24581at2759"/>
<dbReference type="GO" id="GO:0042736">
    <property type="term" value="F:NADH kinase activity"/>
    <property type="evidence" value="ECO:0007669"/>
    <property type="project" value="EnsemblFungi"/>
</dbReference>
<dbReference type="Gene3D" id="3.40.50.10330">
    <property type="entry name" value="Probable inorganic polyphosphate/atp-NAD kinase, domain 1"/>
    <property type="match status" value="1"/>
</dbReference>
<evidence type="ECO:0000256" key="5">
    <source>
        <dbReference type="ARBA" id="ARBA00023027"/>
    </source>
</evidence>
<keyword evidence="3 6" id="KW-0418">Kinase</keyword>
<name>A0A1E4SIN2_9ASCO</name>
<dbReference type="Proteomes" id="UP000094285">
    <property type="component" value="Unassembled WGS sequence"/>
</dbReference>
<reference evidence="7" key="1">
    <citation type="submission" date="2016-05" db="EMBL/GenBank/DDBJ databases">
        <title>Comparative genomics of biotechnologically important yeasts.</title>
        <authorList>
            <consortium name="DOE Joint Genome Institute"/>
            <person name="Riley R."/>
            <person name="Haridas S."/>
            <person name="Wolfe K.H."/>
            <person name="Lopes M.R."/>
            <person name="Hittinger C.T."/>
            <person name="Goker M."/>
            <person name="Salamov A."/>
            <person name="Wisecaver J."/>
            <person name="Long T.M."/>
            <person name="Aerts A.L."/>
            <person name="Barry K."/>
            <person name="Choi C."/>
            <person name="Clum A."/>
            <person name="Coughlan A.Y."/>
            <person name="Deshpande S."/>
            <person name="Douglass A.P."/>
            <person name="Hanson S.J."/>
            <person name="Klenk H.-P."/>
            <person name="Labutti K."/>
            <person name="Lapidus A."/>
            <person name="Lindquist E."/>
            <person name="Lipzen A."/>
            <person name="Meier-Kolthoff J.P."/>
            <person name="Ohm R.A."/>
            <person name="Otillar R.P."/>
            <person name="Pangilinan J."/>
            <person name="Peng Y."/>
            <person name="Rokas A."/>
            <person name="Rosa C.A."/>
            <person name="Scheuner C."/>
            <person name="Sibirny A.A."/>
            <person name="Slot J.C."/>
            <person name="Stielow J.B."/>
            <person name="Sun H."/>
            <person name="Kurtzman C.P."/>
            <person name="Blackwell M."/>
            <person name="Grigoriev I.V."/>
            <person name="Jeffries T.W."/>
        </authorList>
    </citation>
    <scope>NUCLEOTIDE SEQUENCE [LARGE SCALE GENOMIC DNA]</scope>
    <source>
        <strain evidence="7">NRRL Y-17324</strain>
    </source>
</reference>
<dbReference type="GO" id="GO:0005759">
    <property type="term" value="C:mitochondrial matrix"/>
    <property type="evidence" value="ECO:0007669"/>
    <property type="project" value="EnsemblFungi"/>
</dbReference>
<dbReference type="Pfam" id="PF20143">
    <property type="entry name" value="NAD_kinase_C"/>
    <property type="match status" value="1"/>
</dbReference>
<keyword evidence="7" id="KW-1185">Reference proteome</keyword>
<dbReference type="SUPFAM" id="SSF111331">
    <property type="entry name" value="NAD kinase/diacylglycerol kinase-like"/>
    <property type="match status" value="1"/>
</dbReference>
<comment type="similarity">
    <text evidence="1">Belongs to the NAD kinase family.</text>
</comment>
<dbReference type="InterPro" id="IPR016064">
    <property type="entry name" value="NAD/diacylglycerol_kinase_sf"/>
</dbReference>
<evidence type="ECO:0000256" key="3">
    <source>
        <dbReference type="ARBA" id="ARBA00022777"/>
    </source>
</evidence>
<dbReference type="FunFam" id="2.60.200.30:FF:000014">
    <property type="entry name" value="Mitochondrial NADH kinase"/>
    <property type="match status" value="1"/>
</dbReference>
<dbReference type="GO" id="GO:0003951">
    <property type="term" value="F:NAD+ kinase activity"/>
    <property type="evidence" value="ECO:0007669"/>
    <property type="project" value="InterPro"/>
</dbReference>
<dbReference type="RefSeq" id="XP_020064483.1">
    <property type="nucleotide sequence ID" value="XM_020211696.1"/>
</dbReference>